<name>A0A067SA67_GALM3</name>
<keyword evidence="2" id="KW-1185">Reference proteome</keyword>
<dbReference type="HOGENOM" id="CLU_1815944_0_0_1"/>
<accession>A0A067SA67</accession>
<sequence>MPNLSLRFPFLVPLLIIRQKHRFHDALTPRRRGAISGLNFYSFFCPRPSSQFASSGIRCPFDSSSLLRRPISSPSSSVVRLGFHFCLYPLLPWGLFCESPSTLVTPLYSSRVFDLCLSSLFLTNKGPSPPSPMEMSSGQEWS</sequence>
<protein>
    <submittedName>
        <fullName evidence="1">Uncharacterized protein</fullName>
    </submittedName>
</protein>
<organism evidence="1 2">
    <name type="scientific">Galerina marginata (strain CBS 339.88)</name>
    <dbReference type="NCBI Taxonomy" id="685588"/>
    <lineage>
        <taxon>Eukaryota</taxon>
        <taxon>Fungi</taxon>
        <taxon>Dikarya</taxon>
        <taxon>Basidiomycota</taxon>
        <taxon>Agaricomycotina</taxon>
        <taxon>Agaricomycetes</taxon>
        <taxon>Agaricomycetidae</taxon>
        <taxon>Agaricales</taxon>
        <taxon>Agaricineae</taxon>
        <taxon>Strophariaceae</taxon>
        <taxon>Galerina</taxon>
    </lineage>
</organism>
<reference evidence="2" key="1">
    <citation type="journal article" date="2014" name="Proc. Natl. Acad. Sci. U.S.A.">
        <title>Extensive sampling of basidiomycete genomes demonstrates inadequacy of the white-rot/brown-rot paradigm for wood decay fungi.</title>
        <authorList>
            <person name="Riley R."/>
            <person name="Salamov A.A."/>
            <person name="Brown D.W."/>
            <person name="Nagy L.G."/>
            <person name="Floudas D."/>
            <person name="Held B.W."/>
            <person name="Levasseur A."/>
            <person name="Lombard V."/>
            <person name="Morin E."/>
            <person name="Otillar R."/>
            <person name="Lindquist E.A."/>
            <person name="Sun H."/>
            <person name="LaButti K.M."/>
            <person name="Schmutz J."/>
            <person name="Jabbour D."/>
            <person name="Luo H."/>
            <person name="Baker S.E."/>
            <person name="Pisabarro A.G."/>
            <person name="Walton J.D."/>
            <person name="Blanchette R.A."/>
            <person name="Henrissat B."/>
            <person name="Martin F."/>
            <person name="Cullen D."/>
            <person name="Hibbett D.S."/>
            <person name="Grigoriev I.V."/>
        </authorList>
    </citation>
    <scope>NUCLEOTIDE SEQUENCE [LARGE SCALE GENOMIC DNA]</scope>
    <source>
        <strain evidence="2">CBS 339.88</strain>
    </source>
</reference>
<dbReference type="AlphaFoldDB" id="A0A067SA67"/>
<proteinExistence type="predicted"/>
<dbReference type="EMBL" id="KL142420">
    <property type="protein sequence ID" value="KDR66827.1"/>
    <property type="molecule type" value="Genomic_DNA"/>
</dbReference>
<dbReference type="Proteomes" id="UP000027222">
    <property type="component" value="Unassembled WGS sequence"/>
</dbReference>
<evidence type="ECO:0000313" key="1">
    <source>
        <dbReference type="EMBL" id="KDR66827.1"/>
    </source>
</evidence>
<evidence type="ECO:0000313" key="2">
    <source>
        <dbReference type="Proteomes" id="UP000027222"/>
    </source>
</evidence>
<gene>
    <name evidence="1" type="ORF">GALMADRAFT_1141399</name>
</gene>